<organism evidence="2 3">
    <name type="scientific">Vibrio chagasii</name>
    <dbReference type="NCBI Taxonomy" id="170679"/>
    <lineage>
        <taxon>Bacteria</taxon>
        <taxon>Pseudomonadati</taxon>
        <taxon>Pseudomonadota</taxon>
        <taxon>Gammaproteobacteria</taxon>
        <taxon>Vibrionales</taxon>
        <taxon>Vibrionaceae</taxon>
        <taxon>Vibrio</taxon>
    </lineage>
</organism>
<dbReference type="GeneID" id="77344843"/>
<evidence type="ECO:0000256" key="1">
    <source>
        <dbReference type="SAM" id="Phobius"/>
    </source>
</evidence>
<keyword evidence="1" id="KW-0812">Transmembrane</keyword>
<accession>A0A7V7TH77</accession>
<dbReference type="EMBL" id="VZPX01000047">
    <property type="protein sequence ID" value="KAB0476557.1"/>
    <property type="molecule type" value="Genomic_DNA"/>
</dbReference>
<feature type="transmembrane region" description="Helical" evidence="1">
    <location>
        <begin position="51"/>
        <end position="69"/>
    </location>
</feature>
<evidence type="ECO:0000313" key="2">
    <source>
        <dbReference type="EMBL" id="KAB0476557.1"/>
    </source>
</evidence>
<dbReference type="Proteomes" id="UP000423756">
    <property type="component" value="Unassembled WGS sequence"/>
</dbReference>
<gene>
    <name evidence="2" type="ORF">F7Q91_19145</name>
</gene>
<evidence type="ECO:0000313" key="3">
    <source>
        <dbReference type="Proteomes" id="UP000423756"/>
    </source>
</evidence>
<feature type="transmembrane region" description="Helical" evidence="1">
    <location>
        <begin position="16"/>
        <end position="39"/>
    </location>
</feature>
<comment type="caution">
    <text evidence="2">The sequence shown here is derived from an EMBL/GenBank/DDBJ whole genome shotgun (WGS) entry which is preliminary data.</text>
</comment>
<keyword evidence="1" id="KW-0472">Membrane</keyword>
<name>A0A7V7TH77_9VIBR</name>
<keyword evidence="1" id="KW-1133">Transmembrane helix</keyword>
<dbReference type="AlphaFoldDB" id="A0A7V7TH77"/>
<reference evidence="2 3" key="1">
    <citation type="submission" date="2019-09" db="EMBL/GenBank/DDBJ databases">
        <title>Draft genome sequences of 48 bacterial type strains from the CCUG.</title>
        <authorList>
            <person name="Tunovic T."/>
            <person name="Pineiro-Iglesias B."/>
            <person name="Unosson C."/>
            <person name="Inganas E."/>
            <person name="Ohlen M."/>
            <person name="Cardew S."/>
            <person name="Jensie-Markopoulos S."/>
            <person name="Salva-Serra F."/>
            <person name="Jaen-Luchoro D."/>
            <person name="Karlsson R."/>
            <person name="Svensson-Stadler L."/>
            <person name="Chun J."/>
            <person name="Moore E."/>
        </authorList>
    </citation>
    <scope>NUCLEOTIDE SEQUENCE [LARGE SCALE GENOMIC DNA]</scope>
    <source>
        <strain evidence="2 3">CCUG 48643</strain>
    </source>
</reference>
<sequence length="88" mass="10220">METTQLVLTVPTIDELFGWLVFYLCIGNVVALVGCFGLVMSDYGRKVRNGTVLQSLSITFIYWVLWPLALHEIKGSYKGFNRDYRYYR</sequence>
<protein>
    <submittedName>
        <fullName evidence="2">Uncharacterized protein</fullName>
    </submittedName>
</protein>
<proteinExistence type="predicted"/>
<dbReference type="RefSeq" id="WP_150897857.1">
    <property type="nucleotide sequence ID" value="NZ_AP025468.1"/>
</dbReference>